<name>A0AA90VG35_9BACT</name>
<dbReference type="RefSeq" id="WP_153097350.1">
    <property type="nucleotide sequence ID" value="NZ_VZBP01000136.1"/>
</dbReference>
<gene>
    <name evidence="2" type="ORF">F7D57_10255</name>
    <name evidence="1" type="ORF">F7D95_13600</name>
</gene>
<evidence type="ECO:0000313" key="2">
    <source>
        <dbReference type="EMBL" id="MQO10079.1"/>
    </source>
</evidence>
<protein>
    <submittedName>
        <fullName evidence="2">Uncharacterized protein</fullName>
    </submittedName>
</protein>
<dbReference type="EMBL" id="VZCW01000347">
    <property type="protein sequence ID" value="MQN13805.1"/>
    <property type="molecule type" value="Genomic_DNA"/>
</dbReference>
<organism evidence="2 3">
    <name type="scientific">Segatella copri</name>
    <dbReference type="NCBI Taxonomy" id="165179"/>
    <lineage>
        <taxon>Bacteria</taxon>
        <taxon>Pseudomonadati</taxon>
        <taxon>Bacteroidota</taxon>
        <taxon>Bacteroidia</taxon>
        <taxon>Bacteroidales</taxon>
        <taxon>Prevotellaceae</taxon>
        <taxon>Segatella</taxon>
    </lineage>
</organism>
<sequence>MKEEPGEAQVLTKKKERITIMKTMLKEIKKVMKSFIANYLYAMSLYGEAICRGRGCACA</sequence>
<dbReference type="AlphaFoldDB" id="A0AA90VG35"/>
<accession>A0AA90VG35</accession>
<dbReference type="Proteomes" id="UP000442105">
    <property type="component" value="Unassembled WGS sequence"/>
</dbReference>
<reference evidence="3 4" key="1">
    <citation type="submission" date="2019-09" db="EMBL/GenBank/DDBJ databases">
        <title>Distinct polysaccharide growth profiles of human intestinal Prevotella copri isolates.</title>
        <authorList>
            <person name="Fehlner-Peach H."/>
            <person name="Magnabosco C."/>
            <person name="Raghavan V."/>
            <person name="Scher J.U."/>
            <person name="Tett A."/>
            <person name="Cox L.M."/>
            <person name="Gottsegen C."/>
            <person name="Watters A."/>
            <person name="Wiltshire- Gordon J.D."/>
            <person name="Segata N."/>
            <person name="Bonneau R."/>
            <person name="Littman D.R."/>
        </authorList>
    </citation>
    <scope>NUCLEOTIDE SEQUENCE [LARGE SCALE GENOMIC DNA]</scope>
    <source>
        <strain evidence="3">iA624</strain>
        <strain evidence="1">IAQ1179</strain>
        <strain evidence="4">iAQ1179</strain>
    </source>
</reference>
<evidence type="ECO:0000313" key="1">
    <source>
        <dbReference type="EMBL" id="MQN13805.1"/>
    </source>
</evidence>
<comment type="caution">
    <text evidence="2">The sequence shown here is derived from an EMBL/GenBank/DDBJ whole genome shotgun (WGS) entry which is preliminary data.</text>
</comment>
<proteinExistence type="predicted"/>
<dbReference type="Proteomes" id="UP000405805">
    <property type="component" value="Unassembled WGS sequence"/>
</dbReference>
<evidence type="ECO:0000313" key="3">
    <source>
        <dbReference type="Proteomes" id="UP000405805"/>
    </source>
</evidence>
<dbReference type="EMBL" id="VZBP01000136">
    <property type="protein sequence ID" value="MQO10079.1"/>
    <property type="molecule type" value="Genomic_DNA"/>
</dbReference>
<evidence type="ECO:0000313" key="4">
    <source>
        <dbReference type="Proteomes" id="UP000442105"/>
    </source>
</evidence>
<reference evidence="2" key="2">
    <citation type="submission" date="2022-12" db="EMBL/GenBank/DDBJ databases">
        <title>Distinct polysaccharide growth profiles of human intestinal Prevotella copri isolates.</title>
        <authorList>
            <person name="Fehlner-Peach H."/>
            <person name="Magnabosco C."/>
            <person name="Raghavan V."/>
            <person name="Scher J.U."/>
            <person name="Tett A."/>
            <person name="Cox L.M."/>
            <person name="Gottsegen C."/>
            <person name="Watters A."/>
            <person name="Wiltshire- Gordon J.D."/>
            <person name="Segata N."/>
            <person name="Bonneau R."/>
            <person name="Littman D.R."/>
        </authorList>
    </citation>
    <scope>NUCLEOTIDE SEQUENCE</scope>
    <source>
        <strain evidence="2">IA624</strain>
    </source>
</reference>